<dbReference type="PANTHER" id="PTHR33164:SF43">
    <property type="entry name" value="HTH-TYPE TRANSCRIPTIONAL REPRESSOR YETL"/>
    <property type="match status" value="1"/>
</dbReference>
<dbReference type="PROSITE" id="PS50995">
    <property type="entry name" value="HTH_MARR_2"/>
    <property type="match status" value="1"/>
</dbReference>
<keyword evidence="3" id="KW-1185">Reference proteome</keyword>
<evidence type="ECO:0000313" key="3">
    <source>
        <dbReference type="Proteomes" id="UP001620460"/>
    </source>
</evidence>
<dbReference type="InterPro" id="IPR039422">
    <property type="entry name" value="MarR/SlyA-like"/>
</dbReference>
<dbReference type="InterPro" id="IPR036388">
    <property type="entry name" value="WH-like_DNA-bd_sf"/>
</dbReference>
<name>A0ABW8JTG1_9GAMM</name>
<sequence>MAKTSYPDQQRTLGSLLRLPYQELQDAVYGALASHGFADLRTAHSAVFRHLDPDGTRLTTLAERAGMTKQSMAYLVDALTESGYLTTAPDPHDGRAKRVLLTRRGDKAMAALIALSAQFEQRLAERLGTTKMTRLRALLEEVAQVLESESPREEA</sequence>
<dbReference type="SMART" id="SM00347">
    <property type="entry name" value="HTH_MARR"/>
    <property type="match status" value="1"/>
</dbReference>
<accession>A0ABW8JTG1</accession>
<gene>
    <name evidence="2" type="ORF">ISP17_10665</name>
</gene>
<organism evidence="2 3">
    <name type="scientific">Dyella ginsengisoli</name>
    <dbReference type="NCBI Taxonomy" id="363848"/>
    <lineage>
        <taxon>Bacteria</taxon>
        <taxon>Pseudomonadati</taxon>
        <taxon>Pseudomonadota</taxon>
        <taxon>Gammaproteobacteria</taxon>
        <taxon>Lysobacterales</taxon>
        <taxon>Rhodanobacteraceae</taxon>
        <taxon>Dyella</taxon>
    </lineage>
</organism>
<proteinExistence type="predicted"/>
<dbReference type="Proteomes" id="UP001620460">
    <property type="component" value="Unassembled WGS sequence"/>
</dbReference>
<dbReference type="EMBL" id="JADIKM010000003">
    <property type="protein sequence ID" value="MFK2904429.1"/>
    <property type="molecule type" value="Genomic_DNA"/>
</dbReference>
<comment type="caution">
    <text evidence="2">The sequence shown here is derived from an EMBL/GenBank/DDBJ whole genome shotgun (WGS) entry which is preliminary data.</text>
</comment>
<evidence type="ECO:0000313" key="2">
    <source>
        <dbReference type="EMBL" id="MFK2904429.1"/>
    </source>
</evidence>
<dbReference type="InterPro" id="IPR036390">
    <property type="entry name" value="WH_DNA-bd_sf"/>
</dbReference>
<dbReference type="Gene3D" id="1.10.10.10">
    <property type="entry name" value="Winged helix-like DNA-binding domain superfamily/Winged helix DNA-binding domain"/>
    <property type="match status" value="1"/>
</dbReference>
<feature type="domain" description="HTH marR-type" evidence="1">
    <location>
        <begin position="10"/>
        <end position="144"/>
    </location>
</feature>
<dbReference type="InterPro" id="IPR000835">
    <property type="entry name" value="HTH_MarR-typ"/>
</dbReference>
<dbReference type="SUPFAM" id="SSF46785">
    <property type="entry name" value="Winged helix' DNA-binding domain"/>
    <property type="match status" value="1"/>
</dbReference>
<protein>
    <submittedName>
        <fullName evidence="2">Winged helix-turn-helix transcriptional regulator</fullName>
    </submittedName>
</protein>
<reference evidence="2 3" key="1">
    <citation type="submission" date="2020-10" db="EMBL/GenBank/DDBJ databases">
        <title>Phylogeny of dyella-like bacteria.</title>
        <authorList>
            <person name="Fu J."/>
        </authorList>
    </citation>
    <scope>NUCLEOTIDE SEQUENCE [LARGE SCALE GENOMIC DNA]</scope>
    <source>
        <strain evidence="2 3">Gsoil3046</strain>
    </source>
</reference>
<dbReference type="PANTHER" id="PTHR33164">
    <property type="entry name" value="TRANSCRIPTIONAL REGULATOR, MARR FAMILY"/>
    <property type="match status" value="1"/>
</dbReference>
<dbReference type="Pfam" id="PF12802">
    <property type="entry name" value="MarR_2"/>
    <property type="match status" value="1"/>
</dbReference>
<dbReference type="RefSeq" id="WP_404632940.1">
    <property type="nucleotide sequence ID" value="NZ_JADIKM010000003.1"/>
</dbReference>
<evidence type="ECO:0000259" key="1">
    <source>
        <dbReference type="PROSITE" id="PS50995"/>
    </source>
</evidence>